<name>W7E8L1_BIPV3</name>
<dbReference type="EMBL" id="KI968787">
    <property type="protein sequence ID" value="EUN23424.1"/>
    <property type="molecule type" value="Genomic_DNA"/>
</dbReference>
<reference evidence="3 4" key="1">
    <citation type="journal article" date="2013" name="PLoS Genet.">
        <title>Comparative genome structure, secondary metabolite, and effector coding capacity across Cochliobolus pathogens.</title>
        <authorList>
            <person name="Condon B.J."/>
            <person name="Leng Y."/>
            <person name="Wu D."/>
            <person name="Bushley K.E."/>
            <person name="Ohm R.A."/>
            <person name="Otillar R."/>
            <person name="Martin J."/>
            <person name="Schackwitz W."/>
            <person name="Grimwood J."/>
            <person name="MohdZainudin N."/>
            <person name="Xue C."/>
            <person name="Wang R."/>
            <person name="Manning V.A."/>
            <person name="Dhillon B."/>
            <person name="Tu Z.J."/>
            <person name="Steffenson B.J."/>
            <person name="Salamov A."/>
            <person name="Sun H."/>
            <person name="Lowry S."/>
            <person name="LaButti K."/>
            <person name="Han J."/>
            <person name="Copeland A."/>
            <person name="Lindquist E."/>
            <person name="Barry K."/>
            <person name="Schmutz J."/>
            <person name="Baker S.E."/>
            <person name="Ciuffetti L.M."/>
            <person name="Grigoriev I.V."/>
            <person name="Zhong S."/>
            <person name="Turgeon B.G."/>
        </authorList>
    </citation>
    <scope>NUCLEOTIDE SEQUENCE [LARGE SCALE GENOMIC DNA]</scope>
    <source>
        <strain evidence="3 4">FI3</strain>
    </source>
</reference>
<keyword evidence="4" id="KW-1185">Reference proteome</keyword>
<proteinExistence type="predicted"/>
<accession>W7E8L1</accession>
<feature type="compositionally biased region" description="Basic and acidic residues" evidence="2">
    <location>
        <begin position="370"/>
        <end position="379"/>
    </location>
</feature>
<dbReference type="GeneID" id="26256999"/>
<evidence type="ECO:0000313" key="3">
    <source>
        <dbReference type="EMBL" id="EUN23424.1"/>
    </source>
</evidence>
<feature type="coiled-coil region" evidence="1">
    <location>
        <begin position="382"/>
        <end position="452"/>
    </location>
</feature>
<gene>
    <name evidence="3" type="ORF">COCVIDRAFT_40888</name>
</gene>
<feature type="compositionally biased region" description="Acidic residues" evidence="2">
    <location>
        <begin position="350"/>
        <end position="363"/>
    </location>
</feature>
<dbReference type="OrthoDB" id="3693870at2759"/>
<protein>
    <submittedName>
        <fullName evidence="3">Uncharacterized protein</fullName>
    </submittedName>
</protein>
<dbReference type="AlphaFoldDB" id="W7E8L1"/>
<dbReference type="Proteomes" id="UP000054337">
    <property type="component" value="Unassembled WGS sequence"/>
</dbReference>
<evidence type="ECO:0000313" key="4">
    <source>
        <dbReference type="Proteomes" id="UP000054337"/>
    </source>
</evidence>
<keyword evidence="1" id="KW-0175">Coiled coil</keyword>
<evidence type="ECO:0000256" key="1">
    <source>
        <dbReference type="SAM" id="Coils"/>
    </source>
</evidence>
<dbReference type="HOGENOM" id="CLU_540766_0_0_1"/>
<feature type="region of interest" description="Disordered" evidence="2">
    <location>
        <begin position="342"/>
        <end position="379"/>
    </location>
</feature>
<organism evidence="3 4">
    <name type="scientific">Bipolaris victoriae (strain FI3)</name>
    <name type="common">Victoria blight of oats agent</name>
    <name type="synonym">Cochliobolus victoriae</name>
    <dbReference type="NCBI Taxonomy" id="930091"/>
    <lineage>
        <taxon>Eukaryota</taxon>
        <taxon>Fungi</taxon>
        <taxon>Dikarya</taxon>
        <taxon>Ascomycota</taxon>
        <taxon>Pezizomycotina</taxon>
        <taxon>Dothideomycetes</taxon>
        <taxon>Pleosporomycetidae</taxon>
        <taxon>Pleosporales</taxon>
        <taxon>Pleosporineae</taxon>
        <taxon>Pleosporaceae</taxon>
        <taxon>Bipolaris</taxon>
    </lineage>
</organism>
<evidence type="ECO:0000256" key="2">
    <source>
        <dbReference type="SAM" id="MobiDB-lite"/>
    </source>
</evidence>
<dbReference type="RefSeq" id="XP_014553002.1">
    <property type="nucleotide sequence ID" value="XM_014697516.1"/>
</dbReference>
<sequence length="490" mass="54971">MANNFPLTPFPSTPSRSTCPINVKLAIGDALTSSETPHPSYTPTTNSPFIETRATTYEELIQSLDVQAGSLQYLPSDAEVDKLFDEIHEGPSLKSSSRCSSTPKLAFGTYREDSVYIAQVYVYLRSPSFKNTEPSMVFGKRMANTKYTVMNTKDINCADGMLQANKFWRPFIKDGKFELDAVKAVLKALFIRKGITLSAPIPVGGSVFRSNLVLGCEMFRISKQSRRILEKTPKQVDKSANAIDVSRAQSSSPAMSITSSTIFPVAPTAQIYSQNELSCHADANRPLFVDLSKKRHSSRLAITEQDTIKVEANKSVTTSKLAAVDNLNSDALLFPGNQLEEVGEEPPFIPEDDPEELSEEPEESSVSKTDTPKPSKDLQKKIDEMTAQVTRHITTLEELRREKEQFDAKYERKRRAFEERISVEDQDKVSKITEIESKSQTMRERLEAEKHQLGVMTPEMMAVWELSRKFVCKEYGIKEGLPSKRQKTSH</sequence>